<dbReference type="SUPFAM" id="SSF53383">
    <property type="entry name" value="PLP-dependent transferases"/>
    <property type="match status" value="1"/>
</dbReference>
<feature type="modified residue" description="N6-(pyridoxal phosphate)lysine" evidence="4">
    <location>
        <position position="253"/>
    </location>
</feature>
<dbReference type="InterPro" id="IPR015421">
    <property type="entry name" value="PyrdxlP-dep_Trfase_major"/>
</dbReference>
<dbReference type="STRING" id="291331.XOO2590"/>
<accession>Q5GZM7</accession>
<evidence type="ECO:0000256" key="5">
    <source>
        <dbReference type="RuleBase" id="RU004508"/>
    </source>
</evidence>
<evidence type="ECO:0000313" key="6">
    <source>
        <dbReference type="EMBL" id="AAW75844.1"/>
    </source>
</evidence>
<dbReference type="PIRSF" id="PIRSF000390">
    <property type="entry name" value="PLP_StrS"/>
    <property type="match status" value="1"/>
</dbReference>
<dbReference type="Pfam" id="PF01041">
    <property type="entry name" value="DegT_DnrJ_EryC1"/>
    <property type="match status" value="1"/>
</dbReference>
<sequence>MPPNCSACAVPHWWRSCASTASTASRPSWPTERSHAQLALAGIALASAGSRPLQPTAAAKSRPSPAPAEALMPIPVTSPLLPPLEEFLPYLERIWTSRIVSNGGEMHRALERALCDYLGVPHLALLTNGTTALITALQALRITGEVITTPYSFVATAHSLLWKSITPVFVDIDPLTLNMDPSKIEAAITPQTTAIMPVHCYGTACDTTAITRIADIYNLKVIYDAAHAFGVRDDGGSLLRHGDLSVLSFHATKVFNTFEGGAIVCPDQKTYQRIGHLKNFGFVDETTVVAPGINGKMNEISAAFGLLQLQHIDNAIAQRSAIDAQYRQRLSDVRGIRCVTRPAHSSANYAYFPVLVQDHYPLSRDALYHLMREHGILVRRYFYPLISDLPMYRALPSSAPAWLPVARSVAAQVLCLPIFPGLSSDQVDTVADLIAGQQAT</sequence>
<dbReference type="GO" id="GO:0008483">
    <property type="term" value="F:transaminase activity"/>
    <property type="evidence" value="ECO:0007669"/>
    <property type="project" value="TreeGrafter"/>
</dbReference>
<evidence type="ECO:0000256" key="2">
    <source>
        <dbReference type="ARBA" id="ARBA00037999"/>
    </source>
</evidence>
<name>Q5GZM7_XANOR</name>
<dbReference type="InterPro" id="IPR015424">
    <property type="entry name" value="PyrdxlP-dep_Trfase"/>
</dbReference>
<dbReference type="Gene3D" id="3.40.640.10">
    <property type="entry name" value="Type I PLP-dependent aspartate aminotransferase-like (Major domain)"/>
    <property type="match status" value="1"/>
</dbReference>
<dbReference type="AlphaFoldDB" id="Q5GZM7"/>
<organism evidence="6 7">
    <name type="scientific">Xanthomonas oryzae pv. oryzae (strain KACC10331 / KXO85)</name>
    <dbReference type="NCBI Taxonomy" id="291331"/>
    <lineage>
        <taxon>Bacteria</taxon>
        <taxon>Pseudomonadati</taxon>
        <taxon>Pseudomonadota</taxon>
        <taxon>Gammaproteobacteria</taxon>
        <taxon>Lysobacterales</taxon>
        <taxon>Lysobacteraceae</taxon>
        <taxon>Xanthomonas</taxon>
    </lineage>
</organism>
<keyword evidence="7" id="KW-1185">Reference proteome</keyword>
<evidence type="ECO:0000256" key="4">
    <source>
        <dbReference type="PIRSR" id="PIRSR000390-2"/>
    </source>
</evidence>
<protein>
    <submittedName>
        <fullName evidence="6">Nucleotide sugar transaminase</fullName>
    </submittedName>
</protein>
<evidence type="ECO:0000256" key="3">
    <source>
        <dbReference type="PIRSR" id="PIRSR000390-1"/>
    </source>
</evidence>
<proteinExistence type="inferred from homology"/>
<evidence type="ECO:0000313" key="7">
    <source>
        <dbReference type="Proteomes" id="UP000006735"/>
    </source>
</evidence>
<dbReference type="EMBL" id="AE013598">
    <property type="protein sequence ID" value="AAW75844.1"/>
    <property type="molecule type" value="Genomic_DNA"/>
</dbReference>
<dbReference type="CDD" id="cd00616">
    <property type="entry name" value="AHBA_syn"/>
    <property type="match status" value="1"/>
</dbReference>
<dbReference type="PANTHER" id="PTHR30244">
    <property type="entry name" value="TRANSAMINASE"/>
    <property type="match status" value="1"/>
</dbReference>
<dbReference type="KEGG" id="xoo:XOO2590"/>
<reference evidence="6 7" key="1">
    <citation type="journal article" date="2005" name="Nucleic Acids Res.">
        <title>The genome sequence of Xanthomonas oryzae pathovar oryzae KACC10331, the bacterial blight pathogen of rice.</title>
        <authorList>
            <person name="Lee B.M."/>
            <person name="Park Y.J."/>
            <person name="Park D.S."/>
            <person name="Kang H.W."/>
            <person name="Kim J.G."/>
            <person name="Song E.S."/>
            <person name="Park I.C."/>
            <person name="Yoon U.H."/>
            <person name="Hahn J.H."/>
            <person name="Koo B.S."/>
            <person name="Lee G.B."/>
            <person name="Kim H."/>
            <person name="Park H.S."/>
            <person name="Yoon K.O."/>
            <person name="Kim J.H."/>
            <person name="Jung C.H."/>
            <person name="Koh N.H."/>
            <person name="Seo J.S."/>
            <person name="Go S.J."/>
        </authorList>
    </citation>
    <scope>NUCLEOTIDE SEQUENCE [LARGE SCALE GENOMIC DNA]</scope>
    <source>
        <strain evidence="7">KACC10331 / KXO85</strain>
    </source>
</reference>
<dbReference type="GO" id="GO:0030170">
    <property type="term" value="F:pyridoxal phosphate binding"/>
    <property type="evidence" value="ECO:0007669"/>
    <property type="project" value="TreeGrafter"/>
</dbReference>
<dbReference type="Proteomes" id="UP000006735">
    <property type="component" value="Chromosome"/>
</dbReference>
<feature type="active site" description="Proton acceptor" evidence="3">
    <location>
        <position position="253"/>
    </location>
</feature>
<dbReference type="HOGENOM" id="CLU_033332_1_0_6"/>
<dbReference type="PANTHER" id="PTHR30244:SF9">
    <property type="entry name" value="PROTEIN RV3402C"/>
    <property type="match status" value="1"/>
</dbReference>
<keyword evidence="1 4" id="KW-0663">Pyridoxal phosphate</keyword>
<dbReference type="InterPro" id="IPR000653">
    <property type="entry name" value="DegT/StrS_aminotransferase"/>
</dbReference>
<comment type="similarity">
    <text evidence="2 5">Belongs to the DegT/DnrJ/EryC1 family.</text>
</comment>
<dbReference type="GO" id="GO:0000271">
    <property type="term" value="P:polysaccharide biosynthetic process"/>
    <property type="evidence" value="ECO:0007669"/>
    <property type="project" value="TreeGrafter"/>
</dbReference>
<gene>
    <name evidence="6" type="primary">vioA</name>
    <name evidence="6" type="ordered locus">XOO2590</name>
</gene>
<evidence type="ECO:0000256" key="1">
    <source>
        <dbReference type="ARBA" id="ARBA00022898"/>
    </source>
</evidence>